<dbReference type="InterPro" id="IPR007099">
    <property type="entry name" value="RNA-dir_pol_NSvirus"/>
</dbReference>
<evidence type="ECO:0000256" key="15">
    <source>
        <dbReference type="ARBA" id="ARBA00031012"/>
    </source>
</evidence>
<evidence type="ECO:0000256" key="4">
    <source>
        <dbReference type="ARBA" id="ARBA00012494"/>
    </source>
</evidence>
<dbReference type="Proteomes" id="UP000124611">
    <property type="component" value="Genome"/>
</dbReference>
<sequence length="2158" mass="247859">MEKYREIHGKLKEKAVGSMTAVECIDYLDRLYAVRHDLVDQMIKHDWSDNKDQEEPIAKVLIMAGIPSHIISWMEKKIIPDDPSGRNIKSFLKLTPDNYRILGFTIEFVEVTVSADIDRAIKEKYNKYEPGLKFIESELRYAFNKGEVLQPYKINFSVVAVKTDGSNISTQWPSSRNEGVVQYMRMVQAEIAYVREHLIRPEERGALEAMFNLKFHIGVNTTQSCYIPLYPGIESINPRIDELVDYCKNWMKISHKFAFHEVTGKGVQDIFEYNEQLHSKKYKVSRHPRNFLLIQCSLMRSSHPATIASDRIDTRNACHEMMKFQPATATTAIVLDMAYKFLNLEREDIVAYYSNQTSFNATSNVKQPGTFKLTSSQLRDESKIMLERLGKHEKESLHGVTIESLEIQSNVVQEDCVGIITKILSSLEVNIDEPVMTQQSSTKHTYVDTVLDKFMVNELQKYLIDILKKTTAWHIGHLIRDITEGLIAHSGLKRSKYWSMHAYNNGNLLLCILPSKSLESIGSYIRFVTVFRLGPGLVDPGNLDHIYEYEDGTWAVSKIMSLDLNRLLALNVAFEKALIATATWFQYYTEDQGQFPLQHASRSVFAYHLLLSVCQKMKVCALFDNLRYLIPSVTSSFSGYPSLIENLFDRPFKSAIEVYVYNIAKTLLISLAQNNKARFFSRVRLLGLTVDQSTVGASGVYPSLLCRVIYKHYRSLISEVTTCFFLFEKGLHGNMNEEAKIHMETVEWAQLFKKKEEEFGPYLVENGYKLRDLYHFPDLVTQQLYCQDVIELAAIELNTILLSKSSVVANAIISKHWDKPYFSQTRNISLKGMSGNIQEDGHLSASVTLIEAIRYLQNSRDNPTLIRLYEETRDKKAQARIVRKYQRTENDRGFFITTLPTRCRLEIIEDYYDAIAKNVSEEYISYGGEKKIINIQLALEKALRWAAGESSIELSTGEIIRFKRKLMYVSADATKWSPGDNSAKFQRFTGMLHDGLSDKRLKHCVIDALKNIYRTDFFISRKLKRYIENMTELDENVKQFLSFFSNGHSGEVRGNWLQGNLNKCSSLFAVALSLLFKRVWKEMYPELDCFFEFAHHSDDGLFIYGYLEPVGDGTDWYMYVTQQIQAGHHHWYGVNTDMWKCMFNLHEHILLMGSIKVSPKKTTVSPTNAEFLSTFFEGCAVSIPFVKILLGSLSELPGLGYFDDLAAAQSRCIKALDMGANPQVVQLAIGLCTGKVERLYGTAPGMINFPSTYLAIKHTDVPIPLGGNGAMSVMELATSGIGMSDKNLLKRALIGYQHKKKKQDKYILGLFKFLMNLSDETFNHERLGEFSFTGKVQWKIFTPKSEFEFYDLYSPTFLKEWTTQHPTYDYIIPRSRDSLIVYLVRKLNDPSIVTAMTMQSPLQLRFRMQAKQHMKVCKYEGEWVTFREILAAADSFASKYELTGNDYDLFQTLVSCTFSKEYAWKDFLNNIECEVIPVKQVQRPKVARVFTVREKDQVIQNNMQSVIGYKFAVTVEEINDVIKSSRFPDSLASDLLTMKEGVYRELGLDISNSSVMKRVAPLLYKTSKSRVVIVQGNVEGTAEAICSYWLRIMSFIKTVKITPHKEVLKAVSIFNRKEDIGYHKDLAALRLCVEVWRWCKANDAPYIDWFHSLWFEDKTFMEWLDRFVRVGVPLVDPEIQCAALMIADIKGDFSVLQMQANRRAYSVFLFTSRSLLLNNEVTKLYEGDLRVTFNFGVDCARLEIFWDKKSYILETSITQKHVLKIMMEEVSKELLKCGLRFETEQVNGVRALVLFKTESGFEWGKPNVPCIVYKHCQLRTSLRTHLTVNHRFIITIRDNGLKAIAQYDDESPRFLLAHAFHTIRDVRYQGIDAVGNVWFEHKMIKLYLNPIINSGLMENFMKSLPAVIPPAAYSLIMKKAKVSVDLFMFNDLLQKINPSNVLNLKGIQMTTEGLSTISSISSTQFSEAYTGSNDSDHSDLNEDSDDEDYTIDLDDIDFDKIDFQADIEHFLQDETTYTSDLLISSEDTSVKKMRGIIKVLEPVHLIRSWVTRGLSIEKVYNKVNVILMTRYLSKTFNFGRVPVTNLDPYDLTELEGIVKGWGEQVLDEFSLIDEMAMKLVREKGIVPEDVLPDSLFSFRHTMVLLRRLFPQDTVSTFY</sequence>
<dbReference type="GO" id="GO:0006351">
    <property type="term" value="P:DNA-templated transcription"/>
    <property type="evidence" value="ECO:0007669"/>
    <property type="project" value="InterPro"/>
</dbReference>
<comment type="cofactor">
    <cofactor evidence="1">
        <name>Mn(2+)</name>
        <dbReference type="ChEBI" id="CHEBI:29035"/>
    </cofactor>
</comment>
<keyword evidence="6 18" id="KW-0696">RNA-directed RNA polymerase</keyword>
<comment type="subcellular location">
    <subcellularLocation>
        <location evidence="3">Host cell</location>
    </subcellularLocation>
</comment>
<name>U5L229_9VIRU</name>
<keyword evidence="19" id="KW-1185">Reference proteome</keyword>
<dbReference type="Pfam" id="PF04196">
    <property type="entry name" value="Bunya_RdRp"/>
    <property type="match status" value="1"/>
</dbReference>
<evidence type="ECO:0000256" key="16">
    <source>
        <dbReference type="ARBA" id="ARBA00048744"/>
    </source>
</evidence>
<keyword evidence="10" id="KW-0378">Hydrolase</keyword>
<dbReference type="KEGG" id="vg:32305899"/>
<evidence type="ECO:0000256" key="12">
    <source>
        <dbReference type="ARBA" id="ARBA00022953"/>
    </source>
</evidence>
<dbReference type="GO" id="GO:0039694">
    <property type="term" value="P:viral RNA genome replication"/>
    <property type="evidence" value="ECO:0007669"/>
    <property type="project" value="InterPro"/>
</dbReference>
<evidence type="ECO:0000256" key="1">
    <source>
        <dbReference type="ARBA" id="ARBA00001936"/>
    </source>
</evidence>
<dbReference type="NCBIfam" id="TIGR04202">
    <property type="entry name" value="capSnatchArena"/>
    <property type="match status" value="1"/>
</dbReference>
<dbReference type="EMBL" id="KC631784">
    <property type="protein sequence ID" value="AGW23849.1"/>
    <property type="molecule type" value="Viral_cRNA"/>
</dbReference>
<keyword evidence="7" id="KW-0808">Transferase</keyword>
<comment type="cofactor">
    <cofactor evidence="2">
        <name>Mg(2+)</name>
        <dbReference type="ChEBI" id="CHEBI:18420"/>
    </cofactor>
</comment>
<dbReference type="GO" id="GO:0016787">
    <property type="term" value="F:hydrolase activity"/>
    <property type="evidence" value="ECO:0007669"/>
    <property type="project" value="UniProtKB-KW"/>
</dbReference>
<dbReference type="InterPro" id="IPR024378">
    <property type="entry name" value="RNA-dir_pol_N_hantavirus"/>
</dbReference>
<evidence type="ECO:0000256" key="6">
    <source>
        <dbReference type="ARBA" id="ARBA00022484"/>
    </source>
</evidence>
<dbReference type="GO" id="GO:0000166">
    <property type="term" value="F:nucleotide binding"/>
    <property type="evidence" value="ECO:0007669"/>
    <property type="project" value="UniProtKB-KW"/>
</dbReference>
<accession>U5L229</accession>
<dbReference type="GeneID" id="32305899"/>
<dbReference type="PROSITE" id="PS50525">
    <property type="entry name" value="RDRP_SSRNA_NEG_SEG"/>
    <property type="match status" value="1"/>
</dbReference>
<evidence type="ECO:0000256" key="13">
    <source>
        <dbReference type="ARBA" id="ARBA00030285"/>
    </source>
</evidence>
<evidence type="ECO:0000259" key="17">
    <source>
        <dbReference type="PROSITE" id="PS50525"/>
    </source>
</evidence>
<proteinExistence type="predicted"/>
<keyword evidence="8" id="KW-0548">Nucleotidyltransferase</keyword>
<comment type="catalytic activity">
    <reaction evidence="16">
        <text>RNA(n) + a ribonucleoside 5'-triphosphate = RNA(n+1) + diphosphate</text>
        <dbReference type="Rhea" id="RHEA:21248"/>
        <dbReference type="Rhea" id="RHEA-COMP:14527"/>
        <dbReference type="Rhea" id="RHEA-COMP:17342"/>
        <dbReference type="ChEBI" id="CHEBI:33019"/>
        <dbReference type="ChEBI" id="CHEBI:61557"/>
        <dbReference type="ChEBI" id="CHEBI:140395"/>
        <dbReference type="EC" id="2.7.7.48"/>
    </reaction>
</comment>
<reference evidence="18 19" key="1">
    <citation type="journal article" date="2013" name="Infect. Genet. Evol.">
        <title>Complete genome sequence and molecular phylogeny of a newfound hantavirus harbored by the Doucet's musk shrew (Crocidura douceti) in Guinea.</title>
        <authorList>
            <person name="Gu S.H."/>
            <person name="Nicolas V."/>
            <person name="Lalis A."/>
            <person name="Sathirapongsasuti N."/>
            <person name="Yanagihara R."/>
        </authorList>
    </citation>
    <scope>NUCLEOTIDE SEQUENCE [LARGE SCALE GENOMIC DNA]</scope>
    <source>
        <strain evidence="18 19">VN1512</strain>
    </source>
</reference>
<evidence type="ECO:0000256" key="11">
    <source>
        <dbReference type="ARBA" id="ARBA00022842"/>
    </source>
</evidence>
<organism evidence="18 19">
    <name type="scientific">Bowe virus</name>
    <dbReference type="NCBI Taxonomy" id="1400425"/>
    <lineage>
        <taxon>Viruses</taxon>
        <taxon>Riboviria</taxon>
        <taxon>Orthornavirae</taxon>
        <taxon>Negarnaviricota</taxon>
        <taxon>Polyploviricotina</taxon>
        <taxon>Bunyaviricetes</taxon>
        <taxon>Elliovirales</taxon>
        <taxon>Hantaviridae</taxon>
        <taxon>Mammantavirinae</taxon>
        <taxon>Orthohantavirus</taxon>
        <taxon>Orthohantavirus boweense</taxon>
    </lineage>
</organism>
<dbReference type="Pfam" id="PF12426">
    <property type="entry name" value="DUF3674"/>
    <property type="match status" value="1"/>
</dbReference>
<keyword evidence="9" id="KW-0547">Nucleotide-binding</keyword>
<dbReference type="GO" id="GO:0043657">
    <property type="term" value="C:host cell"/>
    <property type="evidence" value="ECO:0007669"/>
    <property type="project" value="UniProtKB-SubCell"/>
</dbReference>
<evidence type="ECO:0000256" key="5">
    <source>
        <dbReference type="ARBA" id="ARBA00018602"/>
    </source>
</evidence>
<evidence type="ECO:0000256" key="8">
    <source>
        <dbReference type="ARBA" id="ARBA00022695"/>
    </source>
</evidence>
<dbReference type="EC" id="2.7.7.48" evidence="4"/>
<evidence type="ECO:0000256" key="2">
    <source>
        <dbReference type="ARBA" id="ARBA00001946"/>
    </source>
</evidence>
<evidence type="ECO:0000256" key="7">
    <source>
        <dbReference type="ARBA" id="ARBA00022679"/>
    </source>
</evidence>
<evidence type="ECO:0000256" key="10">
    <source>
        <dbReference type="ARBA" id="ARBA00022801"/>
    </source>
</evidence>
<dbReference type="InterPro" id="IPR054155">
    <property type="entry name" value="CapSnatchArena_N"/>
</dbReference>
<dbReference type="GO" id="GO:0003968">
    <property type="term" value="F:RNA-directed RNA polymerase activity"/>
    <property type="evidence" value="ECO:0007669"/>
    <property type="project" value="UniProtKB-KW"/>
</dbReference>
<keyword evidence="11" id="KW-0460">Magnesium</keyword>
<evidence type="ECO:0000256" key="9">
    <source>
        <dbReference type="ARBA" id="ARBA00022741"/>
    </source>
</evidence>
<keyword evidence="12" id="KW-0693">Viral RNA replication</keyword>
<evidence type="ECO:0000313" key="18">
    <source>
        <dbReference type="EMBL" id="AGW23849.1"/>
    </source>
</evidence>
<evidence type="ECO:0000256" key="3">
    <source>
        <dbReference type="ARBA" id="ARBA00004340"/>
    </source>
</evidence>
<dbReference type="RefSeq" id="YP_009361853.1">
    <property type="nucleotide sequence ID" value="NC_034407.1"/>
</dbReference>
<dbReference type="InterPro" id="IPR048006">
    <property type="entry name" value="CapSnatch_bunyavir"/>
</dbReference>
<dbReference type="InterPro" id="IPR007322">
    <property type="entry name" value="RNA_pol_bunyavir"/>
</dbReference>
<dbReference type="Pfam" id="PF21991">
    <property type="entry name" value="capSnatchArena"/>
    <property type="match status" value="1"/>
</dbReference>
<feature type="domain" description="RdRp catalytic" evidence="17">
    <location>
        <begin position="956"/>
        <end position="1142"/>
    </location>
</feature>
<evidence type="ECO:0000313" key="19">
    <source>
        <dbReference type="Proteomes" id="UP000124611"/>
    </source>
</evidence>
<protein>
    <recommendedName>
        <fullName evidence="5">RNA-directed RNA polymerase L</fullName>
        <ecNumber evidence="4">2.7.7.48</ecNumber>
    </recommendedName>
    <alternativeName>
        <fullName evidence="13">Large structural protein</fullName>
    </alternativeName>
    <alternativeName>
        <fullName evidence="15">Replicase</fullName>
    </alternativeName>
    <alternativeName>
        <fullName evidence="14">Transcriptase</fullName>
    </alternativeName>
</protein>
<evidence type="ECO:0000256" key="14">
    <source>
        <dbReference type="ARBA" id="ARBA00030436"/>
    </source>
</evidence>